<reference evidence="1" key="1">
    <citation type="submission" date="2023-07" db="EMBL/GenBank/DDBJ databases">
        <title>Black Yeasts Isolated from many extreme environments.</title>
        <authorList>
            <person name="Coleine C."/>
            <person name="Stajich J.E."/>
            <person name="Selbmann L."/>
        </authorList>
    </citation>
    <scope>NUCLEOTIDE SEQUENCE</scope>
    <source>
        <strain evidence="1">CCFEE 5714</strain>
    </source>
</reference>
<gene>
    <name evidence="1" type="ORF">LTR37_016251</name>
</gene>
<protein>
    <submittedName>
        <fullName evidence="1">Uncharacterized protein</fullName>
    </submittedName>
</protein>
<comment type="caution">
    <text evidence="1">The sequence shown here is derived from an EMBL/GenBank/DDBJ whole genome shotgun (WGS) entry which is preliminary data.</text>
</comment>
<keyword evidence="2" id="KW-1185">Reference proteome</keyword>
<accession>A0ACC3MP31</accession>
<evidence type="ECO:0000313" key="2">
    <source>
        <dbReference type="Proteomes" id="UP001281147"/>
    </source>
</evidence>
<organism evidence="1 2">
    <name type="scientific">Vermiconidia calcicola</name>
    <dbReference type="NCBI Taxonomy" id="1690605"/>
    <lineage>
        <taxon>Eukaryota</taxon>
        <taxon>Fungi</taxon>
        <taxon>Dikarya</taxon>
        <taxon>Ascomycota</taxon>
        <taxon>Pezizomycotina</taxon>
        <taxon>Dothideomycetes</taxon>
        <taxon>Dothideomycetidae</taxon>
        <taxon>Mycosphaerellales</taxon>
        <taxon>Extremaceae</taxon>
        <taxon>Vermiconidia</taxon>
    </lineage>
</organism>
<name>A0ACC3MP31_9PEZI</name>
<evidence type="ECO:0000313" key="1">
    <source>
        <dbReference type="EMBL" id="KAK3699836.1"/>
    </source>
</evidence>
<dbReference type="Proteomes" id="UP001281147">
    <property type="component" value="Unassembled WGS sequence"/>
</dbReference>
<proteinExistence type="predicted"/>
<dbReference type="EMBL" id="JAUTXU010000192">
    <property type="protein sequence ID" value="KAK3699836.1"/>
    <property type="molecule type" value="Genomic_DNA"/>
</dbReference>
<sequence>MSSNPAAFPRILERLKERAAGDYSTDKFGDTLNSLKWCGLWEPVHGIPQDKPGKIWRRLYMPLISHLEFKFHSVADFLYWHYPFASQYPQSGRSCIAFDAGDKHAECRFVDGQWRGCQVCELLYFLDRQVYGDGVDVTDMLLEFAVDRDYSCHRRFGRTVLLIDGRLDDEGRATELKVSGELQRLDWQLWDAADDDSKLVGSSWRMSDTSDTASQEVHATSEVARSVLPSPSDGSSVGDLDDLPNVTEDSDDEGEDPWIMARDANAAGGSLKTWLNWNVGKAARNDVI</sequence>